<dbReference type="EMBL" id="JAEHOE010000002">
    <property type="protein sequence ID" value="KAG2501112.1"/>
    <property type="molecule type" value="Genomic_DNA"/>
</dbReference>
<dbReference type="Proteomes" id="UP000612055">
    <property type="component" value="Unassembled WGS sequence"/>
</dbReference>
<sequence length="138" mass="16465">MAPSPVQLEELDTLEWNNEQLHQAYKITWQKYYVGKIGFDLASVHWHPADQGTGHRRGLESLSGLFYSLQADMRHARNEYTSHAWMLERKMAQYRAWDRNDAFRQAQAQRQGQWQEMRQLKKQRRVHAIEVVREARGE</sequence>
<reference evidence="1" key="1">
    <citation type="journal article" date="2020" name="bioRxiv">
        <title>Comparative genomics of Chlamydomonas.</title>
        <authorList>
            <person name="Craig R.J."/>
            <person name="Hasan A.R."/>
            <person name="Ness R.W."/>
            <person name="Keightley P.D."/>
        </authorList>
    </citation>
    <scope>NUCLEOTIDE SEQUENCE</scope>
    <source>
        <strain evidence="1">CCAP 11/70</strain>
    </source>
</reference>
<evidence type="ECO:0000313" key="1">
    <source>
        <dbReference type="EMBL" id="KAG2501112.1"/>
    </source>
</evidence>
<accession>A0A835YG47</accession>
<gene>
    <name evidence="1" type="ORF">HYH03_000930</name>
</gene>
<keyword evidence="2" id="KW-1185">Reference proteome</keyword>
<comment type="caution">
    <text evidence="1">The sequence shown here is derived from an EMBL/GenBank/DDBJ whole genome shotgun (WGS) entry which is preliminary data.</text>
</comment>
<evidence type="ECO:0000313" key="2">
    <source>
        <dbReference type="Proteomes" id="UP000612055"/>
    </source>
</evidence>
<name>A0A835YG47_9CHLO</name>
<proteinExistence type="predicted"/>
<organism evidence="1 2">
    <name type="scientific">Edaphochlamys debaryana</name>
    <dbReference type="NCBI Taxonomy" id="47281"/>
    <lineage>
        <taxon>Eukaryota</taxon>
        <taxon>Viridiplantae</taxon>
        <taxon>Chlorophyta</taxon>
        <taxon>core chlorophytes</taxon>
        <taxon>Chlorophyceae</taxon>
        <taxon>CS clade</taxon>
        <taxon>Chlamydomonadales</taxon>
        <taxon>Chlamydomonadales incertae sedis</taxon>
        <taxon>Edaphochlamys</taxon>
    </lineage>
</organism>
<protein>
    <submittedName>
        <fullName evidence="1">Uncharacterized protein</fullName>
    </submittedName>
</protein>
<dbReference type="AlphaFoldDB" id="A0A835YG47"/>